<feature type="region of interest" description="Disordered" evidence="1">
    <location>
        <begin position="46"/>
        <end position="97"/>
    </location>
</feature>
<evidence type="ECO:0000256" key="1">
    <source>
        <dbReference type="SAM" id="MobiDB-lite"/>
    </source>
</evidence>
<proteinExistence type="predicted"/>
<dbReference type="InterPro" id="IPR036872">
    <property type="entry name" value="CH_dom_sf"/>
</dbReference>
<dbReference type="AlphaFoldDB" id="A0A8R7PLA4"/>
<dbReference type="Gramene" id="TuG1812G0200005664.01.T01">
    <property type="protein sequence ID" value="TuG1812G0200005664.01.T01"/>
    <property type="gene ID" value="TuG1812G0200005664.01"/>
</dbReference>
<reference evidence="3" key="1">
    <citation type="journal article" date="2013" name="Nature">
        <title>Draft genome of the wheat A-genome progenitor Triticum urartu.</title>
        <authorList>
            <person name="Ling H.Q."/>
            <person name="Zhao S."/>
            <person name="Liu D."/>
            <person name="Wang J."/>
            <person name="Sun H."/>
            <person name="Zhang C."/>
            <person name="Fan H."/>
            <person name="Li D."/>
            <person name="Dong L."/>
            <person name="Tao Y."/>
            <person name="Gao C."/>
            <person name="Wu H."/>
            <person name="Li Y."/>
            <person name="Cui Y."/>
            <person name="Guo X."/>
            <person name="Zheng S."/>
            <person name="Wang B."/>
            <person name="Yu K."/>
            <person name="Liang Q."/>
            <person name="Yang W."/>
            <person name="Lou X."/>
            <person name="Chen J."/>
            <person name="Feng M."/>
            <person name="Jian J."/>
            <person name="Zhang X."/>
            <person name="Luo G."/>
            <person name="Jiang Y."/>
            <person name="Liu J."/>
            <person name="Wang Z."/>
            <person name="Sha Y."/>
            <person name="Zhang B."/>
            <person name="Wu H."/>
            <person name="Tang D."/>
            <person name="Shen Q."/>
            <person name="Xue P."/>
            <person name="Zou S."/>
            <person name="Wang X."/>
            <person name="Liu X."/>
            <person name="Wang F."/>
            <person name="Yang Y."/>
            <person name="An X."/>
            <person name="Dong Z."/>
            <person name="Zhang K."/>
            <person name="Zhang X."/>
            <person name="Luo M.C."/>
            <person name="Dvorak J."/>
            <person name="Tong Y."/>
            <person name="Wang J."/>
            <person name="Yang H."/>
            <person name="Li Z."/>
            <person name="Wang D."/>
            <person name="Zhang A."/>
            <person name="Wang J."/>
        </authorList>
    </citation>
    <scope>NUCLEOTIDE SEQUENCE</scope>
    <source>
        <strain evidence="3">cv. G1812</strain>
    </source>
</reference>
<sequence>MLLQNIEVNKLVKGRPLDNLKFLQWFKRYCDSVNGGIMNEKYNPVERRSKGCKERSHKGHNKSSKSLQANRLSSANSADGGALNSNTDLATSASPIRKVVNEEHYMEQIQRLSEK</sequence>
<reference evidence="2" key="3">
    <citation type="submission" date="2022-06" db="UniProtKB">
        <authorList>
            <consortium name="EnsemblPlants"/>
        </authorList>
    </citation>
    <scope>IDENTIFICATION</scope>
</reference>
<accession>A0A8R7PLA4</accession>
<dbReference type="Gene3D" id="1.10.418.10">
    <property type="entry name" value="Calponin-like domain"/>
    <property type="match status" value="1"/>
</dbReference>
<dbReference type="PANTHER" id="PTHR10623">
    <property type="entry name" value="MICROTUBULE-ASSOCIATED PROTEIN RP/EB FAMILY MEMBER"/>
    <property type="match status" value="1"/>
</dbReference>
<dbReference type="Proteomes" id="UP000015106">
    <property type="component" value="Chromosome 2"/>
</dbReference>
<evidence type="ECO:0000313" key="3">
    <source>
        <dbReference type="Proteomes" id="UP000015106"/>
    </source>
</evidence>
<dbReference type="EnsemblPlants" id="TuG1812G0200005664.01.T01">
    <property type="protein sequence ID" value="TuG1812G0200005664.01.T01"/>
    <property type="gene ID" value="TuG1812G0200005664.01"/>
</dbReference>
<dbReference type="InterPro" id="IPR027328">
    <property type="entry name" value="MAPRE"/>
</dbReference>
<organism evidence="2 3">
    <name type="scientific">Triticum urartu</name>
    <name type="common">Red wild einkorn</name>
    <name type="synonym">Crithodium urartu</name>
    <dbReference type="NCBI Taxonomy" id="4572"/>
    <lineage>
        <taxon>Eukaryota</taxon>
        <taxon>Viridiplantae</taxon>
        <taxon>Streptophyta</taxon>
        <taxon>Embryophyta</taxon>
        <taxon>Tracheophyta</taxon>
        <taxon>Spermatophyta</taxon>
        <taxon>Magnoliopsida</taxon>
        <taxon>Liliopsida</taxon>
        <taxon>Poales</taxon>
        <taxon>Poaceae</taxon>
        <taxon>BOP clade</taxon>
        <taxon>Pooideae</taxon>
        <taxon>Triticodae</taxon>
        <taxon>Triticeae</taxon>
        <taxon>Triticinae</taxon>
        <taxon>Triticum</taxon>
    </lineage>
</organism>
<feature type="compositionally biased region" description="Polar residues" evidence="1">
    <location>
        <begin position="64"/>
        <end position="94"/>
    </location>
</feature>
<dbReference type="GO" id="GO:0008017">
    <property type="term" value="F:microtubule binding"/>
    <property type="evidence" value="ECO:0007669"/>
    <property type="project" value="InterPro"/>
</dbReference>
<evidence type="ECO:0000313" key="2">
    <source>
        <dbReference type="EnsemblPlants" id="TuG1812G0200005664.01.T01"/>
    </source>
</evidence>
<keyword evidence="3" id="KW-1185">Reference proteome</keyword>
<name>A0A8R7PLA4_TRIUA</name>
<reference evidence="2" key="2">
    <citation type="submission" date="2018-03" db="EMBL/GenBank/DDBJ databases">
        <title>The Triticum urartu genome reveals the dynamic nature of wheat genome evolution.</title>
        <authorList>
            <person name="Ling H."/>
            <person name="Ma B."/>
            <person name="Shi X."/>
            <person name="Liu H."/>
            <person name="Dong L."/>
            <person name="Sun H."/>
            <person name="Cao Y."/>
            <person name="Gao Q."/>
            <person name="Zheng S."/>
            <person name="Li Y."/>
            <person name="Yu Y."/>
            <person name="Du H."/>
            <person name="Qi M."/>
            <person name="Li Y."/>
            <person name="Yu H."/>
            <person name="Cui Y."/>
            <person name="Wang N."/>
            <person name="Chen C."/>
            <person name="Wu H."/>
            <person name="Zhao Y."/>
            <person name="Zhang J."/>
            <person name="Li Y."/>
            <person name="Zhou W."/>
            <person name="Zhang B."/>
            <person name="Hu W."/>
            <person name="Eijk M."/>
            <person name="Tang J."/>
            <person name="Witsenboer H."/>
            <person name="Zhao S."/>
            <person name="Li Z."/>
            <person name="Zhang A."/>
            <person name="Wang D."/>
            <person name="Liang C."/>
        </authorList>
    </citation>
    <scope>NUCLEOTIDE SEQUENCE [LARGE SCALE GENOMIC DNA]</scope>
    <source>
        <strain evidence="2">cv. G1812</strain>
    </source>
</reference>
<dbReference type="SUPFAM" id="SSF47576">
    <property type="entry name" value="Calponin-homology domain, CH-domain"/>
    <property type="match status" value="1"/>
</dbReference>
<protein>
    <submittedName>
        <fullName evidence="2">Uncharacterized protein</fullName>
    </submittedName>
</protein>